<reference evidence="2" key="1">
    <citation type="submission" date="2021-01" db="EMBL/GenBank/DDBJ databases">
        <authorList>
            <person name="Corre E."/>
            <person name="Pelletier E."/>
            <person name="Niang G."/>
            <person name="Scheremetjew M."/>
            <person name="Finn R."/>
            <person name="Kale V."/>
            <person name="Holt S."/>
            <person name="Cochrane G."/>
            <person name="Meng A."/>
            <person name="Brown T."/>
            <person name="Cohen L."/>
        </authorList>
    </citation>
    <scope>NUCLEOTIDE SEQUENCE</scope>
    <source>
        <strain evidence="2">CCCM811</strain>
    </source>
</reference>
<dbReference type="AlphaFoldDB" id="A0A7S4DH85"/>
<feature type="region of interest" description="Disordered" evidence="1">
    <location>
        <begin position="158"/>
        <end position="179"/>
    </location>
</feature>
<proteinExistence type="predicted"/>
<protein>
    <submittedName>
        <fullName evidence="2">Uncharacterized protein</fullName>
    </submittedName>
</protein>
<accession>A0A7S4DH85</accession>
<name>A0A7S4DH85_9EUKA</name>
<evidence type="ECO:0000256" key="1">
    <source>
        <dbReference type="SAM" id="MobiDB-lite"/>
    </source>
</evidence>
<gene>
    <name evidence="2" type="ORF">LGLO00237_LOCUS3751</name>
</gene>
<feature type="region of interest" description="Disordered" evidence="1">
    <location>
        <begin position="1"/>
        <end position="34"/>
    </location>
</feature>
<dbReference type="EMBL" id="HBIV01005247">
    <property type="protein sequence ID" value="CAE0649593.1"/>
    <property type="molecule type" value="Transcribed_RNA"/>
</dbReference>
<feature type="compositionally biased region" description="Basic and acidic residues" evidence="1">
    <location>
        <begin position="19"/>
        <end position="32"/>
    </location>
</feature>
<sequence length="350" mass="38559">MHVSPPITVKSKRNKRNRTRELKSAGEKKARPEPTLAASSVLGMSGPAAAAPFAADQIDSLRNNGDSALVLGMVRSWCSFVVDGMRTMEWQHVGFEVVEGGQINLHRPLYRCPGCWAYKDTLREPVHRPDCTLARALQGYRKCNIDEQLSRMVSAIKQDGKSNQSKPHVNISSTSTGVPSTITNSMKGTAPFLPPSPVLQSGVSIPSGLQPPQPTPSLSLGFLKDPFDGAFAYPELPNEENKVQTILVAQTSHGFPAYDGDDNLLGFYVYDDHSTCITFFPLSKYNKDINQERIKEMQEALAAQRKEGRSTIVTKEKEITLEKMKEQVMMSIFSILDEAKKMDVGGMGIL</sequence>
<evidence type="ECO:0000313" key="2">
    <source>
        <dbReference type="EMBL" id="CAE0649593.1"/>
    </source>
</evidence>
<feature type="compositionally biased region" description="Polar residues" evidence="1">
    <location>
        <begin position="161"/>
        <end position="179"/>
    </location>
</feature>
<organism evidence="2">
    <name type="scientific">Lotharella globosa</name>
    <dbReference type="NCBI Taxonomy" id="91324"/>
    <lineage>
        <taxon>Eukaryota</taxon>
        <taxon>Sar</taxon>
        <taxon>Rhizaria</taxon>
        <taxon>Cercozoa</taxon>
        <taxon>Chlorarachniophyceae</taxon>
        <taxon>Lotharella</taxon>
    </lineage>
</organism>